<evidence type="ECO:0000256" key="1">
    <source>
        <dbReference type="SAM" id="MobiDB-lite"/>
    </source>
</evidence>
<evidence type="ECO:0000313" key="3">
    <source>
        <dbReference type="EMBL" id="TVT37912.1"/>
    </source>
</evidence>
<feature type="compositionally biased region" description="Basic residues" evidence="1">
    <location>
        <begin position="44"/>
        <end position="54"/>
    </location>
</feature>
<keyword evidence="4" id="KW-1185">Reference proteome</keyword>
<evidence type="ECO:0000313" key="4">
    <source>
        <dbReference type="Proteomes" id="UP000317624"/>
    </source>
</evidence>
<dbReference type="AlphaFoldDB" id="A0A558BN32"/>
<dbReference type="EMBL" id="VMRJ01000006">
    <property type="protein sequence ID" value="TVT37912.1"/>
    <property type="molecule type" value="Genomic_DNA"/>
</dbReference>
<accession>A0A558BN32</accession>
<name>A0A558BN32_9BACT</name>
<dbReference type="RefSeq" id="WP_144852413.1">
    <property type="nucleotide sequence ID" value="NZ_VMRJ01000006.1"/>
</dbReference>
<keyword evidence="2" id="KW-0732">Signal</keyword>
<organism evidence="3 4">
    <name type="scientific">Hymenobacter setariae</name>
    <dbReference type="NCBI Taxonomy" id="2594794"/>
    <lineage>
        <taxon>Bacteria</taxon>
        <taxon>Pseudomonadati</taxon>
        <taxon>Bacteroidota</taxon>
        <taxon>Cytophagia</taxon>
        <taxon>Cytophagales</taxon>
        <taxon>Hymenobacteraceae</taxon>
        <taxon>Hymenobacter</taxon>
    </lineage>
</organism>
<feature type="signal peptide" evidence="2">
    <location>
        <begin position="1"/>
        <end position="24"/>
    </location>
</feature>
<sequence>MLCFSLFIRSLLGATLLTSACSPADGDKASTDQPQATAQAPGGKKGKKGGHKKGKSTDLPAGLRKVGRLTDGILESSGLCAAPEAGTYFTFGDDGQQPIVYQVDATGQQVGQFTLGAPNHDWESLSRDNRGNYFMGDCGNNNSDRRNLAILRFRPEQPTKVSKINFSYPDQTEFPPNKSERNFDCEASLWHDGQVYLFTKDRAQSSTCKVYTVPETPGTYKAKLVTKLAIPGQVTDATLAPSGRRLVLLARQELFILDGNSWDAILKATPRHISLKGAGQTEGAAFKNENTLLLTTEQGAVYELDVQ</sequence>
<dbReference type="Proteomes" id="UP000317624">
    <property type="component" value="Unassembled WGS sequence"/>
</dbReference>
<gene>
    <name evidence="3" type="ORF">FNT36_22410</name>
</gene>
<proteinExistence type="predicted"/>
<comment type="caution">
    <text evidence="3">The sequence shown here is derived from an EMBL/GenBank/DDBJ whole genome shotgun (WGS) entry which is preliminary data.</text>
</comment>
<reference evidence="3 4" key="1">
    <citation type="submission" date="2019-07" db="EMBL/GenBank/DDBJ databases">
        <title>Hymenobacter sp. straun FUR1 Genome sequencing and assembly.</title>
        <authorList>
            <person name="Chhetri G."/>
        </authorList>
    </citation>
    <scope>NUCLEOTIDE SEQUENCE [LARGE SCALE GENOMIC DNA]</scope>
    <source>
        <strain evidence="3 4">Fur1</strain>
    </source>
</reference>
<evidence type="ECO:0000256" key="2">
    <source>
        <dbReference type="SAM" id="SignalP"/>
    </source>
</evidence>
<feature type="chain" id="PRO_5035219613" description="SdiA-regulated family protein" evidence="2">
    <location>
        <begin position="25"/>
        <end position="307"/>
    </location>
</feature>
<evidence type="ECO:0008006" key="5">
    <source>
        <dbReference type="Google" id="ProtNLM"/>
    </source>
</evidence>
<feature type="region of interest" description="Disordered" evidence="1">
    <location>
        <begin position="23"/>
        <end position="61"/>
    </location>
</feature>
<dbReference type="SUPFAM" id="SSF101898">
    <property type="entry name" value="NHL repeat"/>
    <property type="match status" value="1"/>
</dbReference>
<dbReference type="OrthoDB" id="9801244at2"/>
<protein>
    <recommendedName>
        <fullName evidence="5">SdiA-regulated family protein</fullName>
    </recommendedName>
</protein>